<dbReference type="Proteomes" id="UP000759537">
    <property type="component" value="Unassembled WGS sequence"/>
</dbReference>
<organism evidence="2 3">
    <name type="scientific">Russula ochroleuca</name>
    <dbReference type="NCBI Taxonomy" id="152965"/>
    <lineage>
        <taxon>Eukaryota</taxon>
        <taxon>Fungi</taxon>
        <taxon>Dikarya</taxon>
        <taxon>Basidiomycota</taxon>
        <taxon>Agaricomycotina</taxon>
        <taxon>Agaricomycetes</taxon>
        <taxon>Russulales</taxon>
        <taxon>Russulaceae</taxon>
        <taxon>Russula</taxon>
    </lineage>
</organism>
<reference evidence="2" key="1">
    <citation type="submission" date="2019-10" db="EMBL/GenBank/DDBJ databases">
        <authorList>
            <consortium name="DOE Joint Genome Institute"/>
            <person name="Kuo A."/>
            <person name="Miyauchi S."/>
            <person name="Kiss E."/>
            <person name="Drula E."/>
            <person name="Kohler A."/>
            <person name="Sanchez-Garcia M."/>
            <person name="Andreopoulos B."/>
            <person name="Barry K.W."/>
            <person name="Bonito G."/>
            <person name="Buee M."/>
            <person name="Carver A."/>
            <person name="Chen C."/>
            <person name="Cichocki N."/>
            <person name="Clum A."/>
            <person name="Culley D."/>
            <person name="Crous P.W."/>
            <person name="Fauchery L."/>
            <person name="Girlanda M."/>
            <person name="Hayes R."/>
            <person name="Keri Z."/>
            <person name="LaButti K."/>
            <person name="Lipzen A."/>
            <person name="Lombard V."/>
            <person name="Magnuson J."/>
            <person name="Maillard F."/>
            <person name="Morin E."/>
            <person name="Murat C."/>
            <person name="Nolan M."/>
            <person name="Ohm R."/>
            <person name="Pangilinan J."/>
            <person name="Pereira M."/>
            <person name="Perotto S."/>
            <person name="Peter M."/>
            <person name="Riley R."/>
            <person name="Sitrit Y."/>
            <person name="Stielow B."/>
            <person name="Szollosi G."/>
            <person name="Zifcakova L."/>
            <person name="Stursova M."/>
            <person name="Spatafora J.W."/>
            <person name="Tedersoo L."/>
            <person name="Vaario L.-M."/>
            <person name="Yamada A."/>
            <person name="Yan M."/>
            <person name="Wang P."/>
            <person name="Xu J."/>
            <person name="Bruns T."/>
            <person name="Baldrian P."/>
            <person name="Vilgalys R."/>
            <person name="Henrissat B."/>
            <person name="Grigoriev I.V."/>
            <person name="Hibbett D."/>
            <person name="Nagy L.G."/>
            <person name="Martin F.M."/>
        </authorList>
    </citation>
    <scope>NUCLEOTIDE SEQUENCE</scope>
    <source>
        <strain evidence="2">Prilba</strain>
    </source>
</reference>
<name>A0A9P5TCW9_9AGAM</name>
<evidence type="ECO:0000313" key="3">
    <source>
        <dbReference type="Proteomes" id="UP000759537"/>
    </source>
</evidence>
<evidence type="ECO:0000256" key="1">
    <source>
        <dbReference type="SAM" id="SignalP"/>
    </source>
</evidence>
<feature type="chain" id="PRO_5040248131" evidence="1">
    <location>
        <begin position="27"/>
        <end position="108"/>
    </location>
</feature>
<keyword evidence="3" id="KW-1185">Reference proteome</keyword>
<reference evidence="2" key="2">
    <citation type="journal article" date="2020" name="Nat. Commun.">
        <title>Large-scale genome sequencing of mycorrhizal fungi provides insights into the early evolution of symbiotic traits.</title>
        <authorList>
            <person name="Miyauchi S."/>
            <person name="Kiss E."/>
            <person name="Kuo A."/>
            <person name="Drula E."/>
            <person name="Kohler A."/>
            <person name="Sanchez-Garcia M."/>
            <person name="Morin E."/>
            <person name="Andreopoulos B."/>
            <person name="Barry K.W."/>
            <person name="Bonito G."/>
            <person name="Buee M."/>
            <person name="Carver A."/>
            <person name="Chen C."/>
            <person name="Cichocki N."/>
            <person name="Clum A."/>
            <person name="Culley D."/>
            <person name="Crous P.W."/>
            <person name="Fauchery L."/>
            <person name="Girlanda M."/>
            <person name="Hayes R.D."/>
            <person name="Keri Z."/>
            <person name="LaButti K."/>
            <person name="Lipzen A."/>
            <person name="Lombard V."/>
            <person name="Magnuson J."/>
            <person name="Maillard F."/>
            <person name="Murat C."/>
            <person name="Nolan M."/>
            <person name="Ohm R.A."/>
            <person name="Pangilinan J."/>
            <person name="Pereira M.F."/>
            <person name="Perotto S."/>
            <person name="Peter M."/>
            <person name="Pfister S."/>
            <person name="Riley R."/>
            <person name="Sitrit Y."/>
            <person name="Stielow J.B."/>
            <person name="Szollosi G."/>
            <person name="Zifcakova L."/>
            <person name="Stursova M."/>
            <person name="Spatafora J.W."/>
            <person name="Tedersoo L."/>
            <person name="Vaario L.M."/>
            <person name="Yamada A."/>
            <person name="Yan M."/>
            <person name="Wang P."/>
            <person name="Xu J."/>
            <person name="Bruns T."/>
            <person name="Baldrian P."/>
            <person name="Vilgalys R."/>
            <person name="Dunand C."/>
            <person name="Henrissat B."/>
            <person name="Grigoriev I.V."/>
            <person name="Hibbett D."/>
            <person name="Nagy L.G."/>
            <person name="Martin F.M."/>
        </authorList>
    </citation>
    <scope>NUCLEOTIDE SEQUENCE</scope>
    <source>
        <strain evidence="2">Prilba</strain>
    </source>
</reference>
<evidence type="ECO:0000313" key="2">
    <source>
        <dbReference type="EMBL" id="KAF8485865.1"/>
    </source>
</evidence>
<comment type="caution">
    <text evidence="2">The sequence shown here is derived from an EMBL/GenBank/DDBJ whole genome shotgun (WGS) entry which is preliminary data.</text>
</comment>
<proteinExistence type="predicted"/>
<gene>
    <name evidence="2" type="ORF">DFH94DRAFT_708533</name>
</gene>
<sequence>MTRKKQTKRTRGFFFLRLGLFRIVKGLPFLAPHDDPAFSCFQYSTPSPPIVLHRTSGMRPSVPILSWSPLTVRQVGVLYCTAEEGLMATRIRGACPSCGLPLDDGSLL</sequence>
<protein>
    <submittedName>
        <fullName evidence="2">Uncharacterized protein</fullName>
    </submittedName>
</protein>
<dbReference type="EMBL" id="WHVB01000002">
    <property type="protein sequence ID" value="KAF8485865.1"/>
    <property type="molecule type" value="Genomic_DNA"/>
</dbReference>
<feature type="signal peptide" evidence="1">
    <location>
        <begin position="1"/>
        <end position="26"/>
    </location>
</feature>
<keyword evidence="1" id="KW-0732">Signal</keyword>
<accession>A0A9P5TCW9</accession>
<dbReference type="AlphaFoldDB" id="A0A9P5TCW9"/>